<comment type="caution">
    <text evidence="2">The sequence shown here is derived from an EMBL/GenBank/DDBJ whole genome shotgun (WGS) entry which is preliminary data.</text>
</comment>
<accession>A0ABR2L9N6</accession>
<dbReference type="PANTHER" id="PTHR34230:SF2">
    <property type="entry name" value="SPINDLE ASSEMBLY ABNORMAL PROTEIN 6 N-TERMINAL DOMAIN-CONTAINING PROTEIN"/>
    <property type="match status" value="1"/>
</dbReference>
<dbReference type="Proteomes" id="UP001470230">
    <property type="component" value="Unassembled WGS sequence"/>
</dbReference>
<proteinExistence type="predicted"/>
<gene>
    <name evidence="2" type="ORF">M9Y10_002375</name>
</gene>
<protein>
    <recommendedName>
        <fullName evidence="1">Spindle assembly abnormal protein 6 N-terminal domain-containing protein</fullName>
    </recommendedName>
</protein>
<name>A0ABR2L9N6_9EUKA</name>
<dbReference type="Pfam" id="PF16531">
    <property type="entry name" value="SAS-6_N"/>
    <property type="match status" value="1"/>
</dbReference>
<feature type="domain" description="Spindle assembly abnormal protein 6 N-terminal" evidence="1">
    <location>
        <begin position="19"/>
        <end position="152"/>
    </location>
</feature>
<organism evidence="2 3">
    <name type="scientific">Tritrichomonas musculus</name>
    <dbReference type="NCBI Taxonomy" id="1915356"/>
    <lineage>
        <taxon>Eukaryota</taxon>
        <taxon>Metamonada</taxon>
        <taxon>Parabasalia</taxon>
        <taxon>Tritrichomonadida</taxon>
        <taxon>Tritrichomonadidae</taxon>
        <taxon>Tritrichomonas</taxon>
    </lineage>
</organism>
<dbReference type="PANTHER" id="PTHR34230">
    <property type="entry name" value="ASSEMBLY ABNORMAL PROTEIN 6, PUTATIVE-RELATED"/>
    <property type="match status" value="1"/>
</dbReference>
<dbReference type="EMBL" id="JAPFFF010000001">
    <property type="protein sequence ID" value="KAK8900052.1"/>
    <property type="molecule type" value="Genomic_DNA"/>
</dbReference>
<dbReference type="InterPro" id="IPR038558">
    <property type="entry name" value="SAS-6_N_sf"/>
</dbReference>
<dbReference type="Gene3D" id="2.170.210.20">
    <property type="entry name" value="Spindle assembly abnormal protein 6, N-terminal domain"/>
    <property type="match status" value="1"/>
</dbReference>
<evidence type="ECO:0000313" key="3">
    <source>
        <dbReference type="Proteomes" id="UP001470230"/>
    </source>
</evidence>
<reference evidence="2 3" key="1">
    <citation type="submission" date="2024-04" db="EMBL/GenBank/DDBJ databases">
        <title>Tritrichomonas musculus Genome.</title>
        <authorList>
            <person name="Alves-Ferreira E."/>
            <person name="Grigg M."/>
            <person name="Lorenzi H."/>
            <person name="Galac M."/>
        </authorList>
    </citation>
    <scope>NUCLEOTIDE SEQUENCE [LARGE SCALE GENOMIC DNA]</scope>
    <source>
        <strain evidence="2 3">EAF2021</strain>
    </source>
</reference>
<evidence type="ECO:0000313" key="2">
    <source>
        <dbReference type="EMBL" id="KAK8900052.1"/>
    </source>
</evidence>
<sequence length="208" mass="24548">MAFNQDNIDPSLRNTGYEIIFCKTINLEFRVYKDTSDSNESGTKAVWVRVLTKKGDNNKMIQVKFEVMDDADLFTIYESVFNEQSFNEMKAEDQLLIDFQDFPNNVTELLNESESSDSQTQITFVQEDDQSMTMEFLQILELKAVEIFKLKFIPSNEVFIQDQVQFRYNKIKEMLKYKKEFLTEFDRQVQSKNPILAKSLKSPRHPRK</sequence>
<dbReference type="InterPro" id="IPR032396">
    <property type="entry name" value="SAS-6_N"/>
</dbReference>
<evidence type="ECO:0000259" key="1">
    <source>
        <dbReference type="Pfam" id="PF16531"/>
    </source>
</evidence>
<keyword evidence="3" id="KW-1185">Reference proteome</keyword>